<evidence type="ECO:0000313" key="2">
    <source>
        <dbReference type="Proteomes" id="UP000537260"/>
    </source>
</evidence>
<keyword evidence="2" id="KW-1185">Reference proteome</keyword>
<comment type="caution">
    <text evidence="1">The sequence shown here is derived from an EMBL/GenBank/DDBJ whole genome shotgun (WGS) entry which is preliminary data.</text>
</comment>
<organism evidence="1 2">
    <name type="scientific">Glaciibacter psychrotolerans</name>
    <dbReference type="NCBI Taxonomy" id="670054"/>
    <lineage>
        <taxon>Bacteria</taxon>
        <taxon>Bacillati</taxon>
        <taxon>Actinomycetota</taxon>
        <taxon>Actinomycetes</taxon>
        <taxon>Micrococcales</taxon>
        <taxon>Microbacteriaceae</taxon>
        <taxon>Glaciibacter</taxon>
    </lineage>
</organism>
<proteinExistence type="predicted"/>
<evidence type="ECO:0000313" key="1">
    <source>
        <dbReference type="EMBL" id="NYJ18513.1"/>
    </source>
</evidence>
<name>A0A7Z0EBC3_9MICO</name>
<dbReference type="AlphaFoldDB" id="A0A7Z0EBC3"/>
<accession>A0A7Z0EBC3</accession>
<dbReference type="Proteomes" id="UP000537260">
    <property type="component" value="Unassembled WGS sequence"/>
</dbReference>
<gene>
    <name evidence="1" type="ORF">HNR05_000304</name>
</gene>
<reference evidence="1 2" key="1">
    <citation type="submission" date="2020-07" db="EMBL/GenBank/DDBJ databases">
        <title>Sequencing the genomes of 1000 actinobacteria strains.</title>
        <authorList>
            <person name="Klenk H.-P."/>
        </authorList>
    </citation>
    <scope>NUCLEOTIDE SEQUENCE [LARGE SCALE GENOMIC DNA]</scope>
    <source>
        <strain evidence="1 2">LI1</strain>
    </source>
</reference>
<dbReference type="EMBL" id="JACCFM010000001">
    <property type="protein sequence ID" value="NYJ18513.1"/>
    <property type="molecule type" value="Genomic_DNA"/>
</dbReference>
<sequence>MISLSVAAGIALIELGLALTPGPNMMCPVSRSISQG</sequence>
<protein>
    <submittedName>
        <fullName evidence="1">Threonine/homoserine/homoserine lactone efflux protein</fullName>
    </submittedName>
</protein>